<sequence>MTERTTKNPVRLPPVNLGLLTVVERMCSACARKFRTRPAYGGTHRQQNTHTDGQNGTKHHEDPLDTTPGGDF</sequence>
<proteinExistence type="predicted"/>
<evidence type="ECO:0000256" key="1">
    <source>
        <dbReference type="SAM" id="MobiDB-lite"/>
    </source>
</evidence>
<dbReference type="AlphaFoldDB" id="A0A852TVK1"/>
<protein>
    <submittedName>
        <fullName evidence="2">Uncharacterized protein</fullName>
    </submittedName>
</protein>
<organism evidence="2 3">
    <name type="scientific">Spinactinospora alkalitolerans</name>
    <dbReference type="NCBI Taxonomy" id="687207"/>
    <lineage>
        <taxon>Bacteria</taxon>
        <taxon>Bacillati</taxon>
        <taxon>Actinomycetota</taxon>
        <taxon>Actinomycetes</taxon>
        <taxon>Streptosporangiales</taxon>
        <taxon>Nocardiopsidaceae</taxon>
        <taxon>Spinactinospora</taxon>
    </lineage>
</organism>
<name>A0A852TVK1_9ACTN</name>
<comment type="caution">
    <text evidence="2">The sequence shown here is derived from an EMBL/GenBank/DDBJ whole genome shotgun (WGS) entry which is preliminary data.</text>
</comment>
<feature type="compositionally biased region" description="Polar residues" evidence="1">
    <location>
        <begin position="44"/>
        <end position="56"/>
    </location>
</feature>
<evidence type="ECO:0000313" key="3">
    <source>
        <dbReference type="Proteomes" id="UP000589036"/>
    </source>
</evidence>
<accession>A0A852TVK1</accession>
<dbReference type="EMBL" id="JACCCC010000001">
    <property type="protein sequence ID" value="NYE48049.1"/>
    <property type="molecule type" value="Genomic_DNA"/>
</dbReference>
<dbReference type="Proteomes" id="UP000589036">
    <property type="component" value="Unassembled WGS sequence"/>
</dbReference>
<evidence type="ECO:0000313" key="2">
    <source>
        <dbReference type="EMBL" id="NYE48049.1"/>
    </source>
</evidence>
<keyword evidence="3" id="KW-1185">Reference proteome</keyword>
<gene>
    <name evidence="2" type="ORF">HDA32_003169</name>
</gene>
<reference evidence="2 3" key="1">
    <citation type="submission" date="2020-07" db="EMBL/GenBank/DDBJ databases">
        <title>Sequencing the genomes of 1000 actinobacteria strains.</title>
        <authorList>
            <person name="Klenk H.-P."/>
        </authorList>
    </citation>
    <scope>NUCLEOTIDE SEQUENCE [LARGE SCALE GENOMIC DNA]</scope>
    <source>
        <strain evidence="2 3">CXB654</strain>
    </source>
</reference>
<feature type="region of interest" description="Disordered" evidence="1">
    <location>
        <begin position="35"/>
        <end position="72"/>
    </location>
</feature>